<reference evidence="2" key="1">
    <citation type="submission" date="2022-11" db="EMBL/GenBank/DDBJ databases">
        <authorList>
            <person name="Kikuchi T."/>
        </authorList>
    </citation>
    <scope>NUCLEOTIDE SEQUENCE</scope>
    <source>
        <strain evidence="2">PS1010</strain>
    </source>
</reference>
<keyword evidence="3" id="KW-1185">Reference proteome</keyword>
<keyword evidence="1" id="KW-0732">Signal</keyword>
<name>A0A9P1N3F8_9PELO</name>
<evidence type="ECO:0000313" key="3">
    <source>
        <dbReference type="Proteomes" id="UP001152747"/>
    </source>
</evidence>
<feature type="chain" id="PRO_5040374643" description="DUF19 domain-containing protein" evidence="1">
    <location>
        <begin position="18"/>
        <end position="112"/>
    </location>
</feature>
<sequence length="112" mass="12534">MLKTILFFSIFTSFSESAPACNGPAIRQYHSECVGTLLGSLFEQISLAMILSRNTVTKEDVEEAKQSCEEAKLNCVKNMKKCKHDEADDKIEKMKANCDKIVAILEKIEGKQ</sequence>
<gene>
    <name evidence="2" type="ORF">CAMP_LOCUS9122</name>
</gene>
<evidence type="ECO:0008006" key="4">
    <source>
        <dbReference type="Google" id="ProtNLM"/>
    </source>
</evidence>
<dbReference type="Proteomes" id="UP001152747">
    <property type="component" value="Unassembled WGS sequence"/>
</dbReference>
<organism evidence="2 3">
    <name type="scientific">Caenorhabditis angaria</name>
    <dbReference type="NCBI Taxonomy" id="860376"/>
    <lineage>
        <taxon>Eukaryota</taxon>
        <taxon>Metazoa</taxon>
        <taxon>Ecdysozoa</taxon>
        <taxon>Nematoda</taxon>
        <taxon>Chromadorea</taxon>
        <taxon>Rhabditida</taxon>
        <taxon>Rhabditina</taxon>
        <taxon>Rhabditomorpha</taxon>
        <taxon>Rhabditoidea</taxon>
        <taxon>Rhabditidae</taxon>
        <taxon>Peloderinae</taxon>
        <taxon>Caenorhabditis</taxon>
    </lineage>
</organism>
<proteinExistence type="predicted"/>
<evidence type="ECO:0000256" key="1">
    <source>
        <dbReference type="SAM" id="SignalP"/>
    </source>
</evidence>
<comment type="caution">
    <text evidence="2">The sequence shown here is derived from an EMBL/GenBank/DDBJ whole genome shotgun (WGS) entry which is preliminary data.</text>
</comment>
<dbReference type="EMBL" id="CANHGI010000003">
    <property type="protein sequence ID" value="CAI5446485.1"/>
    <property type="molecule type" value="Genomic_DNA"/>
</dbReference>
<feature type="signal peptide" evidence="1">
    <location>
        <begin position="1"/>
        <end position="17"/>
    </location>
</feature>
<accession>A0A9P1N3F8</accession>
<protein>
    <recommendedName>
        <fullName evidence="4">DUF19 domain-containing protein</fullName>
    </recommendedName>
</protein>
<dbReference type="AlphaFoldDB" id="A0A9P1N3F8"/>
<evidence type="ECO:0000313" key="2">
    <source>
        <dbReference type="EMBL" id="CAI5446485.1"/>
    </source>
</evidence>